<dbReference type="SUPFAM" id="SSF53756">
    <property type="entry name" value="UDP-Glycosyltransferase/glycogen phosphorylase"/>
    <property type="match status" value="1"/>
</dbReference>
<dbReference type="Pfam" id="PF13692">
    <property type="entry name" value="Glyco_trans_1_4"/>
    <property type="match status" value="1"/>
</dbReference>
<keyword evidence="3" id="KW-0328">Glycosyltransferase</keyword>
<dbReference type="EC" id="2.4.-.-" evidence="3"/>
<dbReference type="InterPro" id="IPR028098">
    <property type="entry name" value="Glyco_trans_4-like_N"/>
</dbReference>
<dbReference type="Proteomes" id="UP001597109">
    <property type="component" value="Unassembled WGS sequence"/>
</dbReference>
<dbReference type="PANTHER" id="PTHR46401">
    <property type="entry name" value="GLYCOSYLTRANSFERASE WBBK-RELATED"/>
    <property type="match status" value="1"/>
</dbReference>
<dbReference type="Pfam" id="PF13439">
    <property type="entry name" value="Glyco_transf_4"/>
    <property type="match status" value="1"/>
</dbReference>
<protein>
    <submittedName>
        <fullName evidence="3">Glycosyltransferase</fullName>
        <ecNumber evidence="3">2.4.-.-</ecNumber>
    </submittedName>
</protein>
<feature type="domain" description="Glycosyltransferase subfamily 4-like N-terminal" evidence="2">
    <location>
        <begin position="17"/>
        <end position="216"/>
    </location>
</feature>
<keyword evidence="1 3" id="KW-0808">Transferase</keyword>
<evidence type="ECO:0000256" key="1">
    <source>
        <dbReference type="ARBA" id="ARBA00022679"/>
    </source>
</evidence>
<evidence type="ECO:0000313" key="3">
    <source>
        <dbReference type="EMBL" id="MFD1031316.1"/>
    </source>
</evidence>
<dbReference type="GO" id="GO:0016757">
    <property type="term" value="F:glycosyltransferase activity"/>
    <property type="evidence" value="ECO:0007669"/>
    <property type="project" value="UniProtKB-KW"/>
</dbReference>
<dbReference type="EMBL" id="JBHTKI010000008">
    <property type="protein sequence ID" value="MFD1031316.1"/>
    <property type="molecule type" value="Genomic_DNA"/>
</dbReference>
<accession>A0ABW3LC65</accession>
<name>A0ABW3LC65_9BACL</name>
<gene>
    <name evidence="3" type="ORF">ACFQ1X_07690</name>
</gene>
<evidence type="ECO:0000259" key="2">
    <source>
        <dbReference type="Pfam" id="PF13439"/>
    </source>
</evidence>
<reference evidence="4" key="1">
    <citation type="journal article" date="2019" name="Int. J. Syst. Evol. Microbiol.">
        <title>The Global Catalogue of Microorganisms (GCM) 10K type strain sequencing project: providing services to taxonomists for standard genome sequencing and annotation.</title>
        <authorList>
            <consortium name="The Broad Institute Genomics Platform"/>
            <consortium name="The Broad Institute Genome Sequencing Center for Infectious Disease"/>
            <person name="Wu L."/>
            <person name="Ma J."/>
        </authorList>
    </citation>
    <scope>NUCLEOTIDE SEQUENCE [LARGE SCALE GENOMIC DNA]</scope>
    <source>
        <strain evidence="4">CCUG 56756</strain>
    </source>
</reference>
<evidence type="ECO:0000313" key="4">
    <source>
        <dbReference type="Proteomes" id="UP001597109"/>
    </source>
</evidence>
<dbReference type="Gene3D" id="3.40.50.2000">
    <property type="entry name" value="Glycogen Phosphorylase B"/>
    <property type="match status" value="2"/>
</dbReference>
<dbReference type="RefSeq" id="WP_144838056.1">
    <property type="nucleotide sequence ID" value="NZ_JBHTKI010000008.1"/>
</dbReference>
<comment type="caution">
    <text evidence="3">The sequence shown here is derived from an EMBL/GenBank/DDBJ whole genome shotgun (WGS) entry which is preliminary data.</text>
</comment>
<dbReference type="PANTHER" id="PTHR46401:SF2">
    <property type="entry name" value="GLYCOSYLTRANSFERASE WBBK-RELATED"/>
    <property type="match status" value="1"/>
</dbReference>
<proteinExistence type="predicted"/>
<sequence>MKILQVNTFCGIESTGRIAVDIHSVLEEQGHDSFIAYGRDQARNCSNAIKIGGDFNNYVHVALSRTLDKHGFGSKKATEEFLAKVEKLKPDVIHLHNIHGYYLNIELLFNYLKKLNKPVIWTLHDCWSFTGHCANFDYINCDKWKTNCRDCPQLASYPKSLLVDNSKENFQRKREIFRGVENLTIVTPSKWLGDLVKKSYLSDYSLQVINNGIDLAVFKPTEGDFITNNNLGGKYILLGVANVWTEKKGLDDFIELSSLLRDDTVLVLVGLDDSQRKELPANILPISKTKDAVELAEIYTAADIFLNPTYEDNFPTTNLEAMACGTPVITYNTGGSIESASKECGVIVEKGDVKGLFTAVNEIREKGKKFYEHASIQRATKLYNKNDRFLEYTELYRKMNKEAELHLMK</sequence>
<organism evidence="3 4">
    <name type="scientific">Metaplanococcus flavidus</name>
    <dbReference type="NCBI Taxonomy" id="569883"/>
    <lineage>
        <taxon>Bacteria</taxon>
        <taxon>Bacillati</taxon>
        <taxon>Bacillota</taxon>
        <taxon>Bacilli</taxon>
        <taxon>Bacillales</taxon>
        <taxon>Caryophanaceae</taxon>
        <taxon>Metaplanococcus</taxon>
    </lineage>
</organism>
<keyword evidence="4" id="KW-1185">Reference proteome</keyword>